<keyword evidence="3" id="KW-1185">Reference proteome</keyword>
<dbReference type="SUPFAM" id="SSF48371">
    <property type="entry name" value="ARM repeat"/>
    <property type="match status" value="1"/>
</dbReference>
<organism evidence="2 3">
    <name type="scientific">Rathayibacter caricis DSM 15933</name>
    <dbReference type="NCBI Taxonomy" id="1328867"/>
    <lineage>
        <taxon>Bacteria</taxon>
        <taxon>Bacillati</taxon>
        <taxon>Actinomycetota</taxon>
        <taxon>Actinomycetes</taxon>
        <taxon>Micrococcales</taxon>
        <taxon>Microbacteriaceae</taxon>
        <taxon>Rathayibacter</taxon>
    </lineage>
</organism>
<evidence type="ECO:0008006" key="4">
    <source>
        <dbReference type="Google" id="ProtNLM"/>
    </source>
</evidence>
<comment type="caution">
    <text evidence="2">The sequence shown here is derived from an EMBL/GenBank/DDBJ whole genome shotgun (WGS) entry which is preliminary data.</text>
</comment>
<dbReference type="Proteomes" id="UP000241085">
    <property type="component" value="Unassembled WGS sequence"/>
</dbReference>
<evidence type="ECO:0000313" key="3">
    <source>
        <dbReference type="Proteomes" id="UP000241085"/>
    </source>
</evidence>
<dbReference type="InterPro" id="IPR011989">
    <property type="entry name" value="ARM-like"/>
</dbReference>
<reference evidence="2 3" key="1">
    <citation type="submission" date="2018-03" db="EMBL/GenBank/DDBJ databases">
        <title>Bacteriophage NCPPB3778 and a type I-E CRISPR drive the evolution of the US Biological Select Agent, Rathayibacter toxicus.</title>
        <authorList>
            <person name="Davis E.W.II."/>
            <person name="Tabima J.F."/>
            <person name="Weisberg A.J."/>
            <person name="Dantas Lopes L."/>
            <person name="Wiseman M.S."/>
            <person name="Wiseman M.S."/>
            <person name="Pupko T."/>
            <person name="Belcher M.S."/>
            <person name="Sechler A.J."/>
            <person name="Tancos M.A."/>
            <person name="Schroeder B.K."/>
            <person name="Murray T.D."/>
            <person name="Luster D.G."/>
            <person name="Schneider W.L."/>
            <person name="Rogers E."/>
            <person name="Andreote F.D."/>
            <person name="Grunwald N.J."/>
            <person name="Putnam M.L."/>
            <person name="Chang J.H."/>
        </authorList>
    </citation>
    <scope>NUCLEOTIDE SEQUENCE [LARGE SCALE GENOMIC DNA]</scope>
    <source>
        <strain evidence="2 3">DSM 15933</strain>
    </source>
</reference>
<sequence length="217" mass="23659">MTSEDTTASDEDRPSDRLRAALHAPNASSRLQAAMSAGTRPADEYVPVLVARCAVEPDFGVREMLTWALVRHDAAVTVDPLIAELVSESPQARAQALHTLSKVGDPRAWAAITPALLHDEHLEVAKAAWRTAARLAPREERPALARQLAEHLGDGDRPEQRSLTRALLMLEEAAAPALEAAAQSEEQPRRIHALATLRLLADPDEDVEDAFDRARRA</sequence>
<evidence type="ECO:0000256" key="1">
    <source>
        <dbReference type="SAM" id="MobiDB-lite"/>
    </source>
</evidence>
<dbReference type="RefSeq" id="WP_107575575.1">
    <property type="nucleotide sequence ID" value="NZ_PZPL01000001.1"/>
</dbReference>
<dbReference type="AlphaFoldDB" id="A0A2T4UY52"/>
<proteinExistence type="predicted"/>
<gene>
    <name evidence="2" type="ORF">C1I63_17375</name>
</gene>
<protein>
    <recommendedName>
        <fullName evidence="4">HEAT repeat domain-containing protein</fullName>
    </recommendedName>
</protein>
<dbReference type="Pfam" id="PF13646">
    <property type="entry name" value="HEAT_2"/>
    <property type="match status" value="1"/>
</dbReference>
<evidence type="ECO:0000313" key="2">
    <source>
        <dbReference type="EMBL" id="PTL74418.1"/>
    </source>
</evidence>
<dbReference type="Gene3D" id="1.25.10.10">
    <property type="entry name" value="Leucine-rich Repeat Variant"/>
    <property type="match status" value="1"/>
</dbReference>
<dbReference type="InterPro" id="IPR016024">
    <property type="entry name" value="ARM-type_fold"/>
</dbReference>
<accession>A0A2T4UY52</accession>
<feature type="compositionally biased region" description="Basic and acidic residues" evidence="1">
    <location>
        <begin position="10"/>
        <end position="19"/>
    </location>
</feature>
<name>A0A2T4UY52_9MICO</name>
<dbReference type="EMBL" id="PZPL01000001">
    <property type="protein sequence ID" value="PTL74418.1"/>
    <property type="molecule type" value="Genomic_DNA"/>
</dbReference>
<feature type="region of interest" description="Disordered" evidence="1">
    <location>
        <begin position="1"/>
        <end position="25"/>
    </location>
</feature>